<dbReference type="EMBL" id="HBFR01028499">
    <property type="protein sequence ID" value="CAD8893480.1"/>
    <property type="molecule type" value="Transcribed_RNA"/>
</dbReference>
<evidence type="ECO:0000256" key="2">
    <source>
        <dbReference type="SAM" id="SignalP"/>
    </source>
</evidence>
<name>A0A6U5J0N8_9STRA</name>
<keyword evidence="1" id="KW-0472">Membrane</keyword>
<feature type="signal peptide" evidence="2">
    <location>
        <begin position="1"/>
        <end position="23"/>
    </location>
</feature>
<dbReference type="NCBIfam" id="TIGR01167">
    <property type="entry name" value="LPXTG_anchor"/>
    <property type="match status" value="1"/>
</dbReference>
<feature type="transmembrane region" description="Helical" evidence="1">
    <location>
        <begin position="357"/>
        <end position="377"/>
    </location>
</feature>
<accession>A0A6U5J0N8</accession>
<reference evidence="3" key="1">
    <citation type="submission" date="2021-01" db="EMBL/GenBank/DDBJ databases">
        <authorList>
            <person name="Corre E."/>
            <person name="Pelletier E."/>
            <person name="Niang G."/>
            <person name="Scheremetjew M."/>
            <person name="Finn R."/>
            <person name="Kale V."/>
            <person name="Holt S."/>
            <person name="Cochrane G."/>
            <person name="Meng A."/>
            <person name="Brown T."/>
            <person name="Cohen L."/>
        </authorList>
    </citation>
    <scope>NUCLEOTIDE SEQUENCE</scope>
    <source>
        <strain evidence="3">308</strain>
    </source>
</reference>
<feature type="chain" id="PRO_5035585808" evidence="2">
    <location>
        <begin position="24"/>
        <end position="382"/>
    </location>
</feature>
<dbReference type="EMBL" id="HBFR01028500">
    <property type="protein sequence ID" value="CAD8893481.1"/>
    <property type="molecule type" value="Transcribed_RNA"/>
</dbReference>
<sequence>MLLKIAKVFCSLHLLGFLTPVVATDDPGANYSIDEPESTFENANGQFSIKLLYNVGSAVGTSQTAATLYEKDCDGDATSDTVIAIVTKSVSGSQLEVKVNIAKENLGSSSLVDLEGGFGASKGTLNFCVRSETLTTDATPISVSFIDSNIALSYDLSNNDFKVEDNTVVKDVIKETDTEVVTNYKVDACRCSKDSSDCLTGTLPNLSQNGLVYVCLYPNSTDVKISNFNMKFEQDDDLGNHYEIVTLGTTEPESNSLTAITGDGTTTSRYKVVSRLITRLFESSDTTFDITGTAYLVFTATRRERRLVNVDANLRSDVSRELEEVPDAGSAAGEAPFDMNVSLNRPTTAVPKTSNTAVISLAVVGGCAALSIAFLLFKKFKK</sequence>
<keyword evidence="2" id="KW-0732">Signal</keyword>
<evidence type="ECO:0000256" key="1">
    <source>
        <dbReference type="SAM" id="Phobius"/>
    </source>
</evidence>
<keyword evidence="1" id="KW-0812">Transmembrane</keyword>
<keyword evidence="1" id="KW-1133">Transmembrane helix</keyword>
<evidence type="ECO:0000313" key="3">
    <source>
        <dbReference type="EMBL" id="CAD8893480.1"/>
    </source>
</evidence>
<organism evidence="3">
    <name type="scientific">Corethron hystrix</name>
    <dbReference type="NCBI Taxonomy" id="216773"/>
    <lineage>
        <taxon>Eukaryota</taxon>
        <taxon>Sar</taxon>
        <taxon>Stramenopiles</taxon>
        <taxon>Ochrophyta</taxon>
        <taxon>Bacillariophyta</taxon>
        <taxon>Coscinodiscophyceae</taxon>
        <taxon>Corethrophycidae</taxon>
        <taxon>Corethrales</taxon>
        <taxon>Corethraceae</taxon>
        <taxon>Corethron</taxon>
    </lineage>
</organism>
<gene>
    <name evidence="3" type="ORF">CHYS00102_LOCUS20689</name>
    <name evidence="4" type="ORF">CHYS00102_LOCUS20690</name>
</gene>
<proteinExistence type="predicted"/>
<evidence type="ECO:0000313" key="4">
    <source>
        <dbReference type="EMBL" id="CAD8893481.1"/>
    </source>
</evidence>
<dbReference type="AlphaFoldDB" id="A0A6U5J0N8"/>
<protein>
    <submittedName>
        <fullName evidence="3">Uncharacterized protein</fullName>
    </submittedName>
</protein>